<dbReference type="Proteomes" id="UP000403266">
    <property type="component" value="Unassembled WGS sequence"/>
</dbReference>
<dbReference type="PANTHER" id="PTHR43019">
    <property type="entry name" value="SERINE ENDOPROTEASE DEGS"/>
    <property type="match status" value="1"/>
</dbReference>
<gene>
    <name evidence="4" type="ORF">FS320_35515</name>
</gene>
<accession>A0A5N7MT87</accession>
<dbReference type="SUPFAM" id="SSF47090">
    <property type="entry name" value="PGBD-like"/>
    <property type="match status" value="1"/>
</dbReference>
<dbReference type="InterPro" id="IPR001940">
    <property type="entry name" value="Peptidase_S1C"/>
</dbReference>
<evidence type="ECO:0000313" key="4">
    <source>
        <dbReference type="EMBL" id="MPR30211.1"/>
    </source>
</evidence>
<dbReference type="PANTHER" id="PTHR43019:SF23">
    <property type="entry name" value="PROTEASE DO-LIKE 5, CHLOROPLASTIC"/>
    <property type="match status" value="1"/>
</dbReference>
<proteinExistence type="predicted"/>
<dbReference type="InterPro" id="IPR036365">
    <property type="entry name" value="PGBD-like_sf"/>
</dbReference>
<dbReference type="PRINTS" id="PR00834">
    <property type="entry name" value="PROTEASES2C"/>
</dbReference>
<dbReference type="OrthoDB" id="1522627at2"/>
<feature type="region of interest" description="Disordered" evidence="1">
    <location>
        <begin position="256"/>
        <end position="284"/>
    </location>
</feature>
<dbReference type="GO" id="GO:0006508">
    <property type="term" value="P:proteolysis"/>
    <property type="evidence" value="ECO:0007669"/>
    <property type="project" value="UniProtKB-KW"/>
</dbReference>
<feature type="domain" description="Peptidoglycan binding-like" evidence="3">
    <location>
        <begin position="40"/>
        <end position="90"/>
    </location>
</feature>
<dbReference type="AlphaFoldDB" id="A0A5N7MT87"/>
<dbReference type="Gene3D" id="2.40.10.10">
    <property type="entry name" value="Trypsin-like serine proteases"/>
    <property type="match status" value="2"/>
</dbReference>
<evidence type="ECO:0000256" key="1">
    <source>
        <dbReference type="SAM" id="MobiDB-lite"/>
    </source>
</evidence>
<protein>
    <submittedName>
        <fullName evidence="4">Trypsin-like serine protease</fullName>
    </submittedName>
</protein>
<keyword evidence="2" id="KW-0732">Signal</keyword>
<feature type="compositionally biased region" description="Basic and acidic residues" evidence="1">
    <location>
        <begin position="263"/>
        <end position="280"/>
    </location>
</feature>
<feature type="chain" id="PRO_5030135744" evidence="2">
    <location>
        <begin position="21"/>
        <end position="486"/>
    </location>
</feature>
<organism evidence="4 5">
    <name type="scientific">Microvirga tunisiensis</name>
    <dbReference type="NCBI Taxonomy" id="2108360"/>
    <lineage>
        <taxon>Bacteria</taxon>
        <taxon>Pseudomonadati</taxon>
        <taxon>Pseudomonadota</taxon>
        <taxon>Alphaproteobacteria</taxon>
        <taxon>Hyphomicrobiales</taxon>
        <taxon>Methylobacteriaceae</taxon>
        <taxon>Microvirga</taxon>
    </lineage>
</organism>
<sequence length="486" mass="52354">MMRWVLLVIAFFTMAEPAVAQRRPPGYQQAEQSFSLLTVDERIKLQVLLTANGYWPAVPNVNFSNRLFEAIANYQRDYGRIPNGAVDADLFGQVLNSAMPLLQTWNFRAIPHPSRGHPIWVPLGLGLVAKRDENGIAWSDPQGRASLAYSYFGGTTLVANYQSVLEKVLSEGGRVHYKILKSDFFVVSMSTANGVDSYIRFHEDGRGVLGFFLFWKGSETQLHMERVATLISGSFWATMTGAPFTEAPTMTPPQETVAVARPPESKAPEPTPKSEPDEKGPSSGTGFFVSREGYVLTNAHVVDRCSSIDVKADNGDVVSGRVLAKDTTNDLALLRTSLRPSKIAGIRLGIRLGEGVAAFGFPLTTLLSSSGNFTLGNVTALSGLKDDSRYLQVSAPVQPGNSGGPLFDQNGNVVGVVSAKLNALNVMVATNGDIPQNVNFAIKGSLAVSFLESNQVAIEQGAASQVMAPADLADQAKQVSVLIRCE</sequence>
<dbReference type="InterPro" id="IPR009003">
    <property type="entry name" value="Peptidase_S1_PA"/>
</dbReference>
<dbReference type="SUPFAM" id="SSF50494">
    <property type="entry name" value="Trypsin-like serine proteases"/>
    <property type="match status" value="1"/>
</dbReference>
<name>A0A5N7MT87_9HYPH</name>
<evidence type="ECO:0000256" key="2">
    <source>
        <dbReference type="SAM" id="SignalP"/>
    </source>
</evidence>
<keyword evidence="5" id="KW-1185">Reference proteome</keyword>
<dbReference type="Pfam" id="PF13365">
    <property type="entry name" value="Trypsin_2"/>
    <property type="match status" value="1"/>
</dbReference>
<dbReference type="RefSeq" id="WP_152717064.1">
    <property type="nucleotide sequence ID" value="NZ_VOSJ01000359.1"/>
</dbReference>
<dbReference type="InterPro" id="IPR002477">
    <property type="entry name" value="Peptidoglycan-bd-like"/>
</dbReference>
<reference evidence="4 5" key="1">
    <citation type="journal article" date="2019" name="Syst. Appl. Microbiol.">
        <title>Microvirga tunisiensis sp. nov., a root nodule symbiotic bacterium isolated from Lupinus micranthus and L. luteus grown in Northern Tunisia.</title>
        <authorList>
            <person name="Msaddak A."/>
            <person name="Rejili M."/>
            <person name="Duran D."/>
            <person name="Mars M."/>
            <person name="Palacios J.M."/>
            <person name="Ruiz-Argueso T."/>
            <person name="Rey L."/>
            <person name="Imperial J."/>
        </authorList>
    </citation>
    <scope>NUCLEOTIDE SEQUENCE [LARGE SCALE GENOMIC DNA]</scope>
    <source>
        <strain evidence="4 5">Lmie10</strain>
    </source>
</reference>
<dbReference type="Pfam" id="PF01471">
    <property type="entry name" value="PG_binding_1"/>
    <property type="match status" value="1"/>
</dbReference>
<evidence type="ECO:0000259" key="3">
    <source>
        <dbReference type="Pfam" id="PF01471"/>
    </source>
</evidence>
<dbReference type="InterPro" id="IPR043504">
    <property type="entry name" value="Peptidase_S1_PA_chymotrypsin"/>
</dbReference>
<comment type="caution">
    <text evidence="4">The sequence shown here is derived from an EMBL/GenBank/DDBJ whole genome shotgun (WGS) entry which is preliminary data.</text>
</comment>
<dbReference type="EMBL" id="VOSK01000328">
    <property type="protein sequence ID" value="MPR30211.1"/>
    <property type="molecule type" value="Genomic_DNA"/>
</dbReference>
<dbReference type="GO" id="GO:0004252">
    <property type="term" value="F:serine-type endopeptidase activity"/>
    <property type="evidence" value="ECO:0007669"/>
    <property type="project" value="InterPro"/>
</dbReference>
<keyword evidence="4" id="KW-0378">Hydrolase</keyword>
<feature type="signal peptide" evidence="2">
    <location>
        <begin position="1"/>
        <end position="20"/>
    </location>
</feature>
<keyword evidence="4" id="KW-0645">Protease</keyword>
<evidence type="ECO:0000313" key="5">
    <source>
        <dbReference type="Proteomes" id="UP000403266"/>
    </source>
</evidence>